<proteinExistence type="predicted"/>
<reference evidence="1 2" key="2">
    <citation type="journal article" date="2011" name="ISME J.">
        <title>RNA-seq reveals cooperative metabolic interactions between two termite-gut spirochete species in co-culture.</title>
        <authorList>
            <person name="Rosenthal A.Z."/>
            <person name="Matson E.G."/>
            <person name="Eldar A."/>
            <person name="Leadbetter J.R."/>
        </authorList>
    </citation>
    <scope>NUCLEOTIDE SEQUENCE [LARGE SCALE GENOMIC DNA]</scope>
    <source>
        <strain evidence="2">ATCC BAA-888 / DSM 13862 / ZAS-9</strain>
    </source>
</reference>
<evidence type="ECO:0000313" key="2">
    <source>
        <dbReference type="Proteomes" id="UP000009222"/>
    </source>
</evidence>
<dbReference type="Pfam" id="PF04102">
    <property type="entry name" value="SlyX"/>
    <property type="match status" value="1"/>
</dbReference>
<dbReference type="EMBL" id="CP001841">
    <property type="protein sequence ID" value="AEF81195.1"/>
    <property type="molecule type" value="Genomic_DNA"/>
</dbReference>
<protein>
    <submittedName>
        <fullName evidence="1">Conserved domain protein</fullName>
    </submittedName>
</protein>
<evidence type="ECO:0000313" key="1">
    <source>
        <dbReference type="EMBL" id="AEF81195.1"/>
    </source>
</evidence>
<accession>F5YFJ7</accession>
<dbReference type="STRING" id="545695.TREAZ_0080"/>
<name>F5YFJ7_LEAAZ</name>
<dbReference type="InterPro" id="IPR007236">
    <property type="entry name" value="SlyX"/>
</dbReference>
<gene>
    <name evidence="1" type="ordered locus">TREAZ_0080</name>
</gene>
<dbReference type="OrthoDB" id="361698at2"/>
<organism evidence="1 2">
    <name type="scientific">Leadbettera azotonutricia (strain ATCC BAA-888 / DSM 13862 / ZAS-9)</name>
    <name type="common">Treponema azotonutricium</name>
    <dbReference type="NCBI Taxonomy" id="545695"/>
    <lineage>
        <taxon>Bacteria</taxon>
        <taxon>Pseudomonadati</taxon>
        <taxon>Spirochaetota</taxon>
        <taxon>Spirochaetia</taxon>
        <taxon>Spirochaetales</taxon>
        <taxon>Breznakiellaceae</taxon>
        <taxon>Leadbettera</taxon>
    </lineage>
</organism>
<dbReference type="RefSeq" id="WP_015711842.1">
    <property type="nucleotide sequence ID" value="NC_015577.1"/>
</dbReference>
<sequence length="78" mass="9196">METPTPVGTIPVELDSRLEKIETRLAYLEEFLIRLQDEVTKRHLFMDKLAEEHGAVKEKLIQISRDLEEIPNQRPPHY</sequence>
<dbReference type="KEGG" id="taz:TREAZ_0080"/>
<dbReference type="Gene3D" id="1.20.5.300">
    <property type="match status" value="1"/>
</dbReference>
<dbReference type="Proteomes" id="UP000009222">
    <property type="component" value="Chromosome"/>
</dbReference>
<dbReference type="InParanoid" id="F5YFJ7"/>
<dbReference type="HOGENOM" id="CLU_180796_1_2_12"/>
<keyword evidence="2" id="KW-1185">Reference proteome</keyword>
<dbReference type="AlphaFoldDB" id="F5YFJ7"/>
<reference evidence="2" key="1">
    <citation type="submission" date="2009-12" db="EMBL/GenBank/DDBJ databases">
        <title>Complete sequence of Treponema azotonutricium strain ZAS-9.</title>
        <authorList>
            <person name="Tetu S.G."/>
            <person name="Matson E."/>
            <person name="Ren Q."/>
            <person name="Seshadri R."/>
            <person name="Elbourne L."/>
            <person name="Hassan K.A."/>
            <person name="Durkin A."/>
            <person name="Radune D."/>
            <person name="Mohamoud Y."/>
            <person name="Shay R."/>
            <person name="Jin S."/>
            <person name="Zhang X."/>
            <person name="Lucey K."/>
            <person name="Ballor N.R."/>
            <person name="Ottesen E."/>
            <person name="Rosenthal R."/>
            <person name="Allen A."/>
            <person name="Leadbetter J.R."/>
            <person name="Paulsen I.T."/>
        </authorList>
    </citation>
    <scope>NUCLEOTIDE SEQUENCE [LARGE SCALE GENOMIC DNA]</scope>
    <source>
        <strain evidence="2">ATCC BAA-888 / DSM 13862 / ZAS-9</strain>
    </source>
</reference>